<dbReference type="Proteomes" id="UP000829401">
    <property type="component" value="Chromosome"/>
</dbReference>
<reference evidence="2" key="1">
    <citation type="journal article" date="2022" name="G3 (Bethesda)">
        <title>Unveiling the complete genome sequence of Alicyclobacillus acidoterrestris DSM 3922T, a taint-producing strain.</title>
        <authorList>
            <person name="Leonardo I.C."/>
            <person name="Barreto Crespo M.T."/>
            <person name="Gaspar F.B."/>
        </authorList>
    </citation>
    <scope>NUCLEOTIDE SEQUENCE [LARGE SCALE GENOMIC DNA]</scope>
    <source>
        <strain evidence="2">DSM 3922</strain>
    </source>
</reference>
<dbReference type="STRING" id="1356854.N007_02470"/>
<dbReference type="RefSeq" id="WP_021295083.1">
    <property type="nucleotide sequence ID" value="NZ_AURB01000035.1"/>
</dbReference>
<accession>T0CJW3</accession>
<proteinExistence type="predicted"/>
<gene>
    <name evidence="1" type="ORF">K1I37_15895</name>
</gene>
<evidence type="ECO:0000313" key="1">
    <source>
        <dbReference type="EMBL" id="UNO48147.1"/>
    </source>
</evidence>
<organism evidence="1 2">
    <name type="scientific">Alicyclobacillus acidoterrestris (strain ATCC 49025 / DSM 3922 / CIP 106132 / NCIMB 13137 / GD3B)</name>
    <dbReference type="NCBI Taxonomy" id="1356854"/>
    <lineage>
        <taxon>Bacteria</taxon>
        <taxon>Bacillati</taxon>
        <taxon>Bacillota</taxon>
        <taxon>Bacilli</taxon>
        <taxon>Bacillales</taxon>
        <taxon>Alicyclobacillaceae</taxon>
        <taxon>Alicyclobacillus</taxon>
    </lineage>
</organism>
<dbReference type="EMBL" id="CP080467">
    <property type="protein sequence ID" value="UNO48147.1"/>
    <property type="molecule type" value="Genomic_DNA"/>
</dbReference>
<accession>A0A9E6ZEG0</accession>
<dbReference type="KEGG" id="aaco:K1I37_15895"/>
<dbReference type="AlphaFoldDB" id="T0CJW3"/>
<protein>
    <submittedName>
        <fullName evidence="1">Uncharacterized protein</fullName>
    </submittedName>
</protein>
<evidence type="ECO:0000313" key="2">
    <source>
        <dbReference type="Proteomes" id="UP000829401"/>
    </source>
</evidence>
<sequence length="46" mass="5513">MSEHRVPALSEFPKPIRDQVYALLRRAMVRKQERLAQQLRNELHNS</sequence>
<name>T0CJW3_ALIAG</name>
<keyword evidence="2" id="KW-1185">Reference proteome</keyword>